<organism evidence="4 5">
    <name type="scientific">Candidatus Ryanbacteria bacterium RIFCSPHIGHO2_01_45_13</name>
    <dbReference type="NCBI Taxonomy" id="1802112"/>
    <lineage>
        <taxon>Bacteria</taxon>
        <taxon>Candidatus Ryaniibacteriota</taxon>
    </lineage>
</organism>
<evidence type="ECO:0000259" key="2">
    <source>
        <dbReference type="SMART" id="SM00849"/>
    </source>
</evidence>
<evidence type="ECO:0000313" key="5">
    <source>
        <dbReference type="Proteomes" id="UP000176700"/>
    </source>
</evidence>
<evidence type="ECO:0000256" key="1">
    <source>
        <dbReference type="ARBA" id="ARBA00022801"/>
    </source>
</evidence>
<proteinExistence type="predicted"/>
<dbReference type="Pfam" id="PF00753">
    <property type="entry name" value="Lactamase_B"/>
    <property type="match status" value="1"/>
</dbReference>
<dbReference type="InterPro" id="IPR036866">
    <property type="entry name" value="RibonucZ/Hydroxyglut_hydro"/>
</dbReference>
<dbReference type="InterPro" id="IPR011108">
    <property type="entry name" value="RMMBL"/>
</dbReference>
<evidence type="ECO:0008006" key="6">
    <source>
        <dbReference type="Google" id="ProtNLM"/>
    </source>
</evidence>
<accession>A0A1G2FX91</accession>
<dbReference type="SUPFAM" id="SSF56281">
    <property type="entry name" value="Metallo-hydrolase/oxidoreductase"/>
    <property type="match status" value="1"/>
</dbReference>
<feature type="domain" description="Metallo-beta-lactamase" evidence="2">
    <location>
        <begin position="13"/>
        <end position="226"/>
    </location>
</feature>
<dbReference type="Gene3D" id="3.60.15.10">
    <property type="entry name" value="Ribonuclease Z/Hydroxyacylglutathione hydrolase-like"/>
    <property type="match status" value="1"/>
</dbReference>
<dbReference type="Pfam" id="PF10996">
    <property type="entry name" value="Beta-Casp"/>
    <property type="match status" value="1"/>
</dbReference>
<dbReference type="Gene3D" id="3.40.50.10890">
    <property type="match status" value="1"/>
</dbReference>
<reference evidence="4 5" key="1">
    <citation type="journal article" date="2016" name="Nat. Commun.">
        <title>Thousands of microbial genomes shed light on interconnected biogeochemical processes in an aquifer system.</title>
        <authorList>
            <person name="Anantharaman K."/>
            <person name="Brown C.T."/>
            <person name="Hug L.A."/>
            <person name="Sharon I."/>
            <person name="Castelle C.J."/>
            <person name="Probst A.J."/>
            <person name="Thomas B.C."/>
            <person name="Singh A."/>
            <person name="Wilkins M.J."/>
            <person name="Karaoz U."/>
            <person name="Brodie E.L."/>
            <person name="Williams K.H."/>
            <person name="Hubbard S.S."/>
            <person name="Banfield J.F."/>
        </authorList>
    </citation>
    <scope>NUCLEOTIDE SEQUENCE [LARGE SCALE GENOMIC DNA]</scope>
</reference>
<dbReference type="InterPro" id="IPR050698">
    <property type="entry name" value="MBL"/>
</dbReference>
<protein>
    <recommendedName>
        <fullName evidence="6">MBL fold hydrolase</fullName>
    </recommendedName>
</protein>
<comment type="caution">
    <text evidence="4">The sequence shown here is derived from an EMBL/GenBank/DDBJ whole genome shotgun (WGS) entry which is preliminary data.</text>
</comment>
<dbReference type="CDD" id="cd16295">
    <property type="entry name" value="TTHA0252-CPSF-like_MBL-fold"/>
    <property type="match status" value="1"/>
</dbReference>
<feature type="domain" description="Beta-Casp" evidence="3">
    <location>
        <begin position="238"/>
        <end position="363"/>
    </location>
</feature>
<gene>
    <name evidence="4" type="ORF">A2W41_03575</name>
</gene>
<sequence>MKLSFHGGAQEVTGANYLLETPKTNVLIDCGLFQCPQFCSLQNYDAFQYDVASVDALFITHAHVDHIGRIPKLMREGFRGKIYSTAPTKEFSVLMLEDSLGLLQKEADRHGVEMFYSEDEIKKAISRWEVIEYGKQFSVGELNVMFTEAGHILGSALVEIAYGDKKLLFTGDLGNIPSPLLRSYAMPRGVTHLVIESVYGDRLHESSTQRKLKLERAIEDTVHRGGTIMIPAFALERTQELLFELNELVEHGRVPSMPVFMDSPLAIKATSIYKKYAGYFNNDAKKLIKEGDDLFRFPNLHFTLKTEESKAINNVPPPKIIIAGAGMMQGGRIVHHAMRYLPDPNNTILFVGYLAANSLGRRIFDGAKQVEIFGERIPVRLDVRAIGAYSAHADHDALMEFTNATRDSLQTVFVVQGEPHAALFLSQRIQDYLGIESRAPNIGDGFEL</sequence>
<dbReference type="SMART" id="SM00849">
    <property type="entry name" value="Lactamase_B"/>
    <property type="match status" value="1"/>
</dbReference>
<dbReference type="EMBL" id="MHNI01000018">
    <property type="protein sequence ID" value="OGZ42437.1"/>
    <property type="molecule type" value="Genomic_DNA"/>
</dbReference>
<dbReference type="GO" id="GO:0016787">
    <property type="term" value="F:hydrolase activity"/>
    <property type="evidence" value="ECO:0007669"/>
    <property type="project" value="UniProtKB-KW"/>
</dbReference>
<keyword evidence="1" id="KW-0378">Hydrolase</keyword>
<dbReference type="PANTHER" id="PTHR11203:SF37">
    <property type="entry name" value="INTEGRATOR COMPLEX SUBUNIT 11"/>
    <property type="match status" value="1"/>
</dbReference>
<dbReference type="InterPro" id="IPR001279">
    <property type="entry name" value="Metallo-B-lactamas"/>
</dbReference>
<evidence type="ECO:0000259" key="3">
    <source>
        <dbReference type="SMART" id="SM01027"/>
    </source>
</evidence>
<dbReference type="GO" id="GO:0004521">
    <property type="term" value="F:RNA endonuclease activity"/>
    <property type="evidence" value="ECO:0007669"/>
    <property type="project" value="TreeGrafter"/>
</dbReference>
<dbReference type="Proteomes" id="UP000176700">
    <property type="component" value="Unassembled WGS sequence"/>
</dbReference>
<dbReference type="Pfam" id="PF07521">
    <property type="entry name" value="RMMBL"/>
    <property type="match status" value="1"/>
</dbReference>
<name>A0A1G2FX91_9BACT</name>
<dbReference type="SMART" id="SM01027">
    <property type="entry name" value="Beta-Casp"/>
    <property type="match status" value="1"/>
</dbReference>
<dbReference type="PANTHER" id="PTHR11203">
    <property type="entry name" value="CLEAVAGE AND POLYADENYLATION SPECIFICITY FACTOR FAMILY MEMBER"/>
    <property type="match status" value="1"/>
</dbReference>
<evidence type="ECO:0000313" key="4">
    <source>
        <dbReference type="EMBL" id="OGZ42437.1"/>
    </source>
</evidence>
<dbReference type="InterPro" id="IPR022712">
    <property type="entry name" value="Beta_Casp"/>
</dbReference>
<dbReference type="AlphaFoldDB" id="A0A1G2FX91"/>